<accession>A0A165E1X6</accession>
<dbReference type="AlphaFoldDB" id="A0A165E1X6"/>
<name>A0A165E1X6_9APHY</name>
<evidence type="ECO:0000313" key="1">
    <source>
        <dbReference type="EMBL" id="KZT06086.1"/>
    </source>
</evidence>
<gene>
    <name evidence="1" type="ORF">LAESUDRAFT_196901</name>
</gene>
<sequence length="529" mass="60448">MKAAETTVQAMRHELNAHVAITRLPAEVLQEIFVTTCTVELAEYRSLHYQCNVITTVWNPTWIDKGRAVSLMLVCYRWKEIALGIQELWNGIETYWEHEDHILLERSGRGPLKVLACEELEPSYAVAHALQNVVHSSRIQELYWIRPFEREGGEYMGMPAPSLRSLALQDDESHTPDGTFELFDNHTPCLERLSLSTLCWLPSNAFTKLTFLALDNCMVPKTPIKLRSLLAGTPNLVDLILQDVADNRYGHVRVKTEPADMKPVLLARLRRLLIGHMWADDIDYVFRDAQLNEDVSVSITHMLSKHDSEHQVLELVSRWSLNAVKQPKELHFQRNVAIVAGASSGLRFQVDKSMTPEDWTAFNGLRMLSLSNISHLRLCTLEWDTCGVPSLECVRDLLNRPMTALETLSVNVEVLAKVVDALTLFRDPIDLPLCPTLMTLRIVIRKDSDCDIILDSILPHRAQLAIKHLYVGLIDPQSERWRPRQAVKDQLHGIFESVNFETLLYDKAYNITLPLICDEEAHAFWLPWL</sequence>
<dbReference type="GeneID" id="63818570"/>
<organism evidence="1 2">
    <name type="scientific">Laetiporus sulphureus 93-53</name>
    <dbReference type="NCBI Taxonomy" id="1314785"/>
    <lineage>
        <taxon>Eukaryota</taxon>
        <taxon>Fungi</taxon>
        <taxon>Dikarya</taxon>
        <taxon>Basidiomycota</taxon>
        <taxon>Agaricomycotina</taxon>
        <taxon>Agaricomycetes</taxon>
        <taxon>Polyporales</taxon>
        <taxon>Laetiporus</taxon>
    </lineage>
</organism>
<dbReference type="EMBL" id="KV427626">
    <property type="protein sequence ID" value="KZT06086.1"/>
    <property type="molecule type" value="Genomic_DNA"/>
</dbReference>
<protein>
    <submittedName>
        <fullName evidence="1">Uncharacterized protein</fullName>
    </submittedName>
</protein>
<dbReference type="OrthoDB" id="2800666at2759"/>
<proteinExistence type="predicted"/>
<dbReference type="RefSeq" id="XP_040763826.1">
    <property type="nucleotide sequence ID" value="XM_040901538.1"/>
</dbReference>
<dbReference type="Proteomes" id="UP000076871">
    <property type="component" value="Unassembled WGS sequence"/>
</dbReference>
<reference evidence="1 2" key="1">
    <citation type="journal article" date="2016" name="Mol. Biol. Evol.">
        <title>Comparative Genomics of Early-Diverging Mushroom-Forming Fungi Provides Insights into the Origins of Lignocellulose Decay Capabilities.</title>
        <authorList>
            <person name="Nagy L.G."/>
            <person name="Riley R."/>
            <person name="Tritt A."/>
            <person name="Adam C."/>
            <person name="Daum C."/>
            <person name="Floudas D."/>
            <person name="Sun H."/>
            <person name="Yadav J.S."/>
            <person name="Pangilinan J."/>
            <person name="Larsson K.H."/>
            <person name="Matsuura K."/>
            <person name="Barry K."/>
            <person name="Labutti K."/>
            <person name="Kuo R."/>
            <person name="Ohm R.A."/>
            <person name="Bhattacharya S.S."/>
            <person name="Shirouzu T."/>
            <person name="Yoshinaga Y."/>
            <person name="Martin F.M."/>
            <person name="Grigoriev I.V."/>
            <person name="Hibbett D.S."/>
        </authorList>
    </citation>
    <scope>NUCLEOTIDE SEQUENCE [LARGE SCALE GENOMIC DNA]</scope>
    <source>
        <strain evidence="1 2">93-53</strain>
    </source>
</reference>
<dbReference type="InParanoid" id="A0A165E1X6"/>
<keyword evidence="2" id="KW-1185">Reference proteome</keyword>
<evidence type="ECO:0000313" key="2">
    <source>
        <dbReference type="Proteomes" id="UP000076871"/>
    </source>
</evidence>